<gene>
    <name evidence="18" type="primary">rubB</name>
    <name evidence="18" type="ORF">DPBNPPHM_00522</name>
</gene>
<evidence type="ECO:0000256" key="16">
    <source>
        <dbReference type="ARBA" id="ARBA00023027"/>
    </source>
</evidence>
<dbReference type="Gene3D" id="2.20.28.10">
    <property type="match status" value="1"/>
</dbReference>
<keyword evidence="9" id="KW-0963">Cytoplasm</keyword>
<evidence type="ECO:0000256" key="1">
    <source>
        <dbReference type="ARBA" id="ARBA00001965"/>
    </source>
</evidence>
<dbReference type="GO" id="GO:0015044">
    <property type="term" value="F:rubredoxin-NAD+ reductase activity"/>
    <property type="evidence" value="ECO:0007669"/>
    <property type="project" value="UniProtKB-EC"/>
</dbReference>
<keyword evidence="15" id="KW-0408">Iron</keyword>
<dbReference type="PRINTS" id="PR00411">
    <property type="entry name" value="PNDRDTASEI"/>
</dbReference>
<dbReference type="PRINTS" id="PR00163">
    <property type="entry name" value="RUBREDOXIN"/>
</dbReference>
<accession>A0A5S9N4Q2</accession>
<evidence type="ECO:0000256" key="3">
    <source>
        <dbReference type="ARBA" id="ARBA00002792"/>
    </source>
</evidence>
<comment type="cofactor">
    <cofactor evidence="2">
        <name>FAD</name>
        <dbReference type="ChEBI" id="CHEBI:57692"/>
    </cofactor>
</comment>
<dbReference type="Gene3D" id="3.50.50.60">
    <property type="entry name" value="FAD/NAD(P)-binding domain"/>
    <property type="match status" value="2"/>
</dbReference>
<keyword evidence="14 18" id="KW-0560">Oxidoreductase</keyword>
<comment type="similarity">
    <text evidence="6">Belongs to the rubredoxin family.</text>
</comment>
<dbReference type="Gene3D" id="3.30.390.120">
    <property type="match status" value="1"/>
</dbReference>
<name>A0A5S9N4Q2_9GAMM</name>
<comment type="pathway">
    <text evidence="5">Hydrocarbon metabolism; alkane degradation.</text>
</comment>
<keyword evidence="16" id="KW-0520">NAD</keyword>
<organism evidence="18 19">
    <name type="scientific">BD1-7 clade bacterium</name>
    <dbReference type="NCBI Taxonomy" id="2029982"/>
    <lineage>
        <taxon>Bacteria</taxon>
        <taxon>Pseudomonadati</taxon>
        <taxon>Pseudomonadota</taxon>
        <taxon>Gammaproteobacteria</taxon>
        <taxon>Cellvibrionales</taxon>
        <taxon>Spongiibacteraceae</taxon>
        <taxon>BD1-7 clade</taxon>
    </lineage>
</organism>
<keyword evidence="10" id="KW-0285">Flavoprotein</keyword>
<evidence type="ECO:0000256" key="15">
    <source>
        <dbReference type="ARBA" id="ARBA00023004"/>
    </source>
</evidence>
<evidence type="ECO:0000259" key="17">
    <source>
        <dbReference type="PROSITE" id="PS50903"/>
    </source>
</evidence>
<dbReference type="InterPro" id="IPR036188">
    <property type="entry name" value="FAD/NAD-bd_sf"/>
</dbReference>
<dbReference type="GO" id="GO:0005737">
    <property type="term" value="C:cytoplasm"/>
    <property type="evidence" value="ECO:0007669"/>
    <property type="project" value="UniProtKB-SubCell"/>
</dbReference>
<comment type="cofactor">
    <cofactor evidence="1">
        <name>Fe(3+)</name>
        <dbReference type="ChEBI" id="CHEBI:29034"/>
    </cofactor>
</comment>
<evidence type="ECO:0000256" key="4">
    <source>
        <dbReference type="ARBA" id="ARBA00004496"/>
    </source>
</evidence>
<sequence length="493" mass="52802">MPAQRLTLAKFESAGIVCTPQKRVKSEGLRTMAQWECIVCGWVYDEAKGDPDNGVAPGTKWDDVPESWLCPDCCVGKEDFELLEGSESSPAEEAAEEEHKDDKPIVIIGSGLAGYNLVKEFRKADKETPVIVITSDDGRNYSKPMLSTGFTKGQDADALAMSDAGSMAKQFHCSVWTMTRVTNIDTAKQTITVGGATHIDYSKLVIAWGAEVIRPAMEGDALDQVYSINDLMDYAEFRTAIKKQDVKKVAIIGGGLIGSEFTNDLINGEFETETVDPMGYCLPTLLPEQAGKSVQNALEAKGAKFHFGPLENGDFGPVATAVNKSDNGVVVSLNNGKTIEADVVVSAVGVRPRIELAQAAGIECNRGVVANRFLETSAKNVYTLGDCAEINGHVLFYVAPLMAGARALAKTLAGTPTEVSYPAMPVTIKTPACPVVVSPAPRDAEGEWNIEQDGNNVVAEFRNAAGELLGFALTGEGTKQKMRLQKELPAIMA</sequence>
<reference evidence="18 19" key="1">
    <citation type="submission" date="2019-11" db="EMBL/GenBank/DDBJ databases">
        <authorList>
            <person name="Holert J."/>
        </authorList>
    </citation>
    <scope>NUCLEOTIDE SEQUENCE [LARGE SCALE GENOMIC DNA]</scope>
    <source>
        <strain evidence="18">BC5_2</strain>
    </source>
</reference>
<evidence type="ECO:0000313" key="18">
    <source>
        <dbReference type="EMBL" id="CAA0082935.1"/>
    </source>
</evidence>
<evidence type="ECO:0000256" key="5">
    <source>
        <dbReference type="ARBA" id="ARBA00004933"/>
    </source>
</evidence>
<dbReference type="InterPro" id="IPR041364">
    <property type="entry name" value="Rbx-bd"/>
</dbReference>
<dbReference type="PROSITE" id="PS50903">
    <property type="entry name" value="RUBREDOXIN_LIKE"/>
    <property type="match status" value="1"/>
</dbReference>
<feature type="domain" description="Rubredoxin-like" evidence="17">
    <location>
        <begin position="32"/>
        <end position="83"/>
    </location>
</feature>
<dbReference type="InterPro" id="IPR050260">
    <property type="entry name" value="FAD-bd_OxRdtase"/>
</dbReference>
<dbReference type="EC" id="1.18.1.1" evidence="18"/>
<comment type="similarity">
    <text evidence="7">Belongs to the FAD-dependent oxidoreductase family.</text>
</comment>
<evidence type="ECO:0000256" key="7">
    <source>
        <dbReference type="ARBA" id="ARBA00006442"/>
    </source>
</evidence>
<evidence type="ECO:0000256" key="8">
    <source>
        <dbReference type="ARBA" id="ARBA00022448"/>
    </source>
</evidence>
<proteinExistence type="inferred from homology"/>
<dbReference type="Proteomes" id="UP000434580">
    <property type="component" value="Unassembled WGS sequence"/>
</dbReference>
<keyword evidence="8" id="KW-0813">Transport</keyword>
<dbReference type="InterPro" id="IPR024935">
    <property type="entry name" value="Rubredoxin_dom"/>
</dbReference>
<dbReference type="EMBL" id="CACSII010000001">
    <property type="protein sequence ID" value="CAA0082935.1"/>
    <property type="molecule type" value="Genomic_DNA"/>
</dbReference>
<evidence type="ECO:0000256" key="12">
    <source>
        <dbReference type="ARBA" id="ARBA00022827"/>
    </source>
</evidence>
<evidence type="ECO:0000256" key="9">
    <source>
        <dbReference type="ARBA" id="ARBA00022490"/>
    </source>
</evidence>
<dbReference type="Pfam" id="PF00301">
    <property type="entry name" value="Rubredoxin"/>
    <property type="match status" value="1"/>
</dbReference>
<evidence type="ECO:0000256" key="13">
    <source>
        <dbReference type="ARBA" id="ARBA00022982"/>
    </source>
</evidence>
<dbReference type="InterPro" id="IPR024934">
    <property type="entry name" value="Rubredoxin-like_dom"/>
</dbReference>
<keyword evidence="12" id="KW-0274">FAD</keyword>
<evidence type="ECO:0000256" key="11">
    <source>
        <dbReference type="ARBA" id="ARBA00022723"/>
    </source>
</evidence>
<dbReference type="CDD" id="cd00730">
    <property type="entry name" value="rubredoxin"/>
    <property type="match status" value="1"/>
</dbReference>
<evidence type="ECO:0000256" key="10">
    <source>
        <dbReference type="ARBA" id="ARBA00022630"/>
    </source>
</evidence>
<evidence type="ECO:0000313" key="19">
    <source>
        <dbReference type="Proteomes" id="UP000434580"/>
    </source>
</evidence>
<dbReference type="PRINTS" id="PR00368">
    <property type="entry name" value="FADPNR"/>
</dbReference>
<dbReference type="Pfam" id="PF18113">
    <property type="entry name" value="Rbx_binding"/>
    <property type="match status" value="1"/>
</dbReference>
<keyword evidence="11" id="KW-0479">Metal-binding</keyword>
<keyword evidence="13" id="KW-0249">Electron transport</keyword>
<dbReference type="FunFam" id="2.20.28.10:FF:000001">
    <property type="entry name" value="Rubredoxin"/>
    <property type="match status" value="1"/>
</dbReference>
<dbReference type="SUPFAM" id="SSF57802">
    <property type="entry name" value="Rubredoxin-like"/>
    <property type="match status" value="1"/>
</dbReference>
<dbReference type="PANTHER" id="PTHR43429:SF3">
    <property type="entry name" value="NITRITE REDUCTASE [NAD(P)H]"/>
    <property type="match status" value="1"/>
</dbReference>
<comment type="function">
    <text evidence="3">Involved in the hydrocarbon hydroxylating system, which transfers electrons from NADH to rubredoxin reductase and then through rubredoxin to alkane 1 monooxygenase.</text>
</comment>
<evidence type="ECO:0000256" key="6">
    <source>
        <dbReference type="ARBA" id="ARBA00005337"/>
    </source>
</evidence>
<protein>
    <submittedName>
        <fullName evidence="18">Rubredoxin-NAD(+) reductase</fullName>
        <ecNumber evidence="18">1.18.1.1</ecNumber>
    </submittedName>
</protein>
<evidence type="ECO:0000256" key="14">
    <source>
        <dbReference type="ARBA" id="ARBA00023002"/>
    </source>
</evidence>
<dbReference type="GO" id="GO:0005506">
    <property type="term" value="F:iron ion binding"/>
    <property type="evidence" value="ECO:0007669"/>
    <property type="project" value="InterPro"/>
</dbReference>
<dbReference type="AlphaFoldDB" id="A0A5S9N4Q2"/>
<dbReference type="PANTHER" id="PTHR43429">
    <property type="entry name" value="PYRIDINE NUCLEOTIDE-DISULFIDE OXIDOREDUCTASE DOMAIN-CONTAINING"/>
    <property type="match status" value="1"/>
</dbReference>
<dbReference type="Pfam" id="PF07992">
    <property type="entry name" value="Pyr_redox_2"/>
    <property type="match status" value="1"/>
</dbReference>
<dbReference type="SUPFAM" id="SSF51905">
    <property type="entry name" value="FAD/NAD(P)-binding domain"/>
    <property type="match status" value="1"/>
</dbReference>
<evidence type="ECO:0000256" key="2">
    <source>
        <dbReference type="ARBA" id="ARBA00001974"/>
    </source>
</evidence>
<comment type="subcellular location">
    <subcellularLocation>
        <location evidence="4">Cytoplasm</location>
    </subcellularLocation>
</comment>
<dbReference type="InterPro" id="IPR023753">
    <property type="entry name" value="FAD/NAD-binding_dom"/>
</dbReference>